<gene>
    <name evidence="1" type="ordered locus">MICA_706</name>
</gene>
<dbReference type="OrthoDB" id="9830689at2"/>
<keyword evidence="2" id="KW-1185">Reference proteome</keyword>
<dbReference type="RefSeq" id="WP_014102263.1">
    <property type="nucleotide sequence ID" value="NC_016026.1"/>
</dbReference>
<dbReference type="STRING" id="856793.MICA_706"/>
<evidence type="ECO:0000313" key="1">
    <source>
        <dbReference type="EMBL" id="AEP09040.1"/>
    </source>
</evidence>
<name>G2KPD9_MICAA</name>
<dbReference type="AlphaFoldDB" id="G2KPD9"/>
<proteinExistence type="predicted"/>
<sequence>MTFFNNPATESITPPAYSEITDSKFHLELAVNDAGRLIVFHSRPFTKRLSWLEFDMTNSKLDFIMNDGDVRQFGVPVHGDLAKLMQNTYQIMVVQVDEDTMEPEEAVWMPLILHSH</sequence>
<accession>G2KPD9</accession>
<evidence type="ECO:0000313" key="2">
    <source>
        <dbReference type="Proteomes" id="UP000009286"/>
    </source>
</evidence>
<organism evidence="1 2">
    <name type="scientific">Micavibrio aeruginosavorus (strain ARL-13)</name>
    <dbReference type="NCBI Taxonomy" id="856793"/>
    <lineage>
        <taxon>Bacteria</taxon>
        <taxon>Pseudomonadati</taxon>
        <taxon>Bdellovibrionota</taxon>
        <taxon>Bdellovibrionia</taxon>
        <taxon>Bdellovibrionales</taxon>
        <taxon>Pseudobdellovibrionaceae</taxon>
        <taxon>Micavibrio</taxon>
    </lineage>
</organism>
<dbReference type="EMBL" id="CP002382">
    <property type="protein sequence ID" value="AEP09040.1"/>
    <property type="molecule type" value="Genomic_DNA"/>
</dbReference>
<reference evidence="1 2" key="1">
    <citation type="journal article" date="2011" name="BMC Genomics">
        <title>Genomic insights into an obligate epibiotic bacterial predator: Micavibrio aeruginosavorus ARL-13.</title>
        <authorList>
            <person name="Wang Z."/>
            <person name="Kadouri D."/>
            <person name="Wu M."/>
        </authorList>
    </citation>
    <scope>NUCLEOTIDE SEQUENCE [LARGE SCALE GENOMIC DNA]</scope>
    <source>
        <strain evidence="1 2">ARL-13</strain>
    </source>
</reference>
<dbReference type="KEGG" id="mai:MICA_706"/>
<protein>
    <submittedName>
        <fullName evidence="1">Uncharacterized protein</fullName>
    </submittedName>
</protein>
<dbReference type="Proteomes" id="UP000009286">
    <property type="component" value="Chromosome"/>
</dbReference>
<dbReference type="HOGENOM" id="CLU_2094032_0_0_5"/>